<dbReference type="GO" id="GO:0033925">
    <property type="term" value="F:mannosyl-glycoprotein endo-beta-N-acetylglucosaminidase activity"/>
    <property type="evidence" value="ECO:0007669"/>
    <property type="project" value="InterPro"/>
</dbReference>
<reference evidence="2 3" key="1">
    <citation type="journal article" date="2016" name="Int. J. Syst. Evol. Microbiol.">
        <title>Acidipila dinghuensis sp. nov., an acidobacterium isolated from forest soil.</title>
        <authorList>
            <person name="Jiang Y.W."/>
            <person name="Wang J."/>
            <person name="Chen M.H."/>
            <person name="Lv Y.Y."/>
            <person name="Qiu L.H."/>
        </authorList>
    </citation>
    <scope>NUCLEOTIDE SEQUENCE [LARGE SCALE GENOMIC DNA]</scope>
    <source>
        <strain evidence="2 3">DHOF10</strain>
    </source>
</reference>
<evidence type="ECO:0000313" key="3">
    <source>
        <dbReference type="Proteomes" id="UP000290253"/>
    </source>
</evidence>
<name>A0A4Q1S8Q8_9BACT</name>
<dbReference type="AlphaFoldDB" id="A0A4Q1S8Q8"/>
<dbReference type="OrthoDB" id="9805159at2"/>
<keyword evidence="3" id="KW-1185">Reference proteome</keyword>
<comment type="caution">
    <text evidence="2">The sequence shown here is derived from an EMBL/GenBank/DDBJ whole genome shotgun (WGS) entry which is preliminary data.</text>
</comment>
<sequence>MAFSAQDSANAGVSFTRRQFSFLAAASLFSFWGQKQAFALEGQDAGANSFDTLAPIFPLTAKSRDSFAALMDYVPSVDPDAAYFRSRVPRAARIPAFAPTQAHPKLSSLPQVATLTGCYRTLGEHADDHYKRSRYGAPPQGGVYVSRMIGYHDIVVSWSGPGMIPNAALIDAAHRNGALCLGTIFQPDKRIFDSSAVPAKQVAAKFVELALYFGFDGYFMNFELGTPEGHAQILDLLAMMREEAHRQGKSDFYIQFYDGSADMDQLMPIETPGTPYVPAASFADSTMLDQGWSGYSMTHGCCSGRPTDAASVYAYCRKNGLDPYRSAYFGYQLYPGPGYLGLSAPSVIHPNDSATAYGSLQVYSFEDGLHTMQLALDKGKGDAAPALSREEEFYALERRFFSGQSQNPALDNAPNAEQAHIYAEVAGRTRRYTDYSPTEDHPTDQVKLPITYGVANFTVEHSVIGAFPFLTHFNLGAGDAFFVDGAKQGDRPWFNLGIQDLLPTWQWWLEPMQGSLDRSAAKYAPLRVEYDRALAFDGGASLHISGSLRARDGVSLRLYKTKLPVQNAGDLSLHLVWQGLAETKEYLLAGLIFEDAPDQAEWVRFTQTDAILHEQLDHGWTRSRMTLAPYRGRTLAALLIGFHHEKPAHADTPVDVHIGEIYAGLPLKGETHSAPSSFTVEAHAAGAAQGTMQVRLRWQMRDEDAYYDLYAMNATSNARTWLGRVTADCYYVESVQAEQGSAIAFELVATSRENPLLRSLPARTTVQAA</sequence>
<protein>
    <recommendedName>
        <fullName evidence="1">Cytosolic endo-beta-N-acetylglucosaminidase TIM barrel domain-containing protein</fullName>
    </recommendedName>
</protein>
<feature type="domain" description="Cytosolic endo-beta-N-acetylglucosaminidase TIM barrel" evidence="1">
    <location>
        <begin position="139"/>
        <end position="480"/>
    </location>
</feature>
<dbReference type="Proteomes" id="UP000290253">
    <property type="component" value="Unassembled WGS sequence"/>
</dbReference>
<dbReference type="InterPro" id="IPR005201">
    <property type="entry name" value="TIM_ENGase"/>
</dbReference>
<dbReference type="GO" id="GO:0005829">
    <property type="term" value="C:cytosol"/>
    <property type="evidence" value="ECO:0007669"/>
    <property type="project" value="UniProtKB-SubCell"/>
</dbReference>
<dbReference type="InterPro" id="IPR032979">
    <property type="entry name" value="ENGase"/>
</dbReference>
<gene>
    <name evidence="2" type="ORF">ESZ00_18035</name>
</gene>
<evidence type="ECO:0000259" key="1">
    <source>
        <dbReference type="Pfam" id="PF03644"/>
    </source>
</evidence>
<dbReference type="Pfam" id="PF03644">
    <property type="entry name" value="Glyco_hydro_85"/>
    <property type="match status" value="1"/>
</dbReference>
<dbReference type="Gene3D" id="3.20.20.80">
    <property type="entry name" value="Glycosidases"/>
    <property type="match status" value="1"/>
</dbReference>
<dbReference type="PANTHER" id="PTHR13246:SF1">
    <property type="entry name" value="CYTOSOLIC ENDO-BETA-N-ACETYLGLUCOSAMINIDASE"/>
    <property type="match status" value="1"/>
</dbReference>
<dbReference type="PANTHER" id="PTHR13246">
    <property type="entry name" value="ENDO BETA N-ACETYLGLUCOSAMINIDASE"/>
    <property type="match status" value="1"/>
</dbReference>
<organism evidence="2 3">
    <name type="scientific">Silvibacterium dinghuense</name>
    <dbReference type="NCBI Taxonomy" id="1560006"/>
    <lineage>
        <taxon>Bacteria</taxon>
        <taxon>Pseudomonadati</taxon>
        <taxon>Acidobacteriota</taxon>
        <taxon>Terriglobia</taxon>
        <taxon>Terriglobales</taxon>
        <taxon>Acidobacteriaceae</taxon>
        <taxon>Silvibacterium</taxon>
    </lineage>
</organism>
<dbReference type="Gene3D" id="2.60.120.260">
    <property type="entry name" value="Galactose-binding domain-like"/>
    <property type="match status" value="1"/>
</dbReference>
<proteinExistence type="predicted"/>
<evidence type="ECO:0000313" key="2">
    <source>
        <dbReference type="EMBL" id="RXS93263.1"/>
    </source>
</evidence>
<dbReference type="EMBL" id="SDMK01000005">
    <property type="protein sequence ID" value="RXS93263.1"/>
    <property type="molecule type" value="Genomic_DNA"/>
</dbReference>
<accession>A0A4Q1S8Q8</accession>